<protein>
    <recommendedName>
        <fullName evidence="10">tRNA 5-methylaminomethyl-2-thiouridine biosynthesis bifunctional protein MnmC</fullName>
        <shortName evidence="10">tRNA mnm(5)s(2)U biosynthesis bifunctional protein</shortName>
    </recommendedName>
    <domain>
        <recommendedName>
            <fullName evidence="10">tRNA (mnm(5)s(2)U34)-methyltransferase</fullName>
            <ecNumber evidence="10">2.1.1.61</ecNumber>
        </recommendedName>
    </domain>
    <domain>
        <recommendedName>
            <fullName evidence="10">FAD-dependent cmnm(5)s(2)U34 oxidoreductase</fullName>
            <ecNumber evidence="10">1.5.-.-</ecNumber>
        </recommendedName>
    </domain>
</protein>
<dbReference type="Pfam" id="PF05430">
    <property type="entry name" value="Methyltransf_30"/>
    <property type="match status" value="1"/>
</dbReference>
<feature type="region of interest" description="FAD-dependent cmnm(5)s(2)U34 oxidoreductase" evidence="10">
    <location>
        <begin position="256"/>
        <end position="647"/>
    </location>
</feature>
<dbReference type="InterPro" id="IPR036188">
    <property type="entry name" value="FAD/NAD-bd_sf"/>
</dbReference>
<dbReference type="Gene3D" id="3.30.9.10">
    <property type="entry name" value="D-Amino Acid Oxidase, subunit A, domain 2"/>
    <property type="match status" value="1"/>
</dbReference>
<keyword evidence="14" id="KW-1185">Reference proteome</keyword>
<keyword evidence="8 10" id="KW-0560">Oxidoreductase</keyword>
<dbReference type="EMBL" id="CAJQUM010000001">
    <property type="protein sequence ID" value="CAG4883217.1"/>
    <property type="molecule type" value="Genomic_DNA"/>
</dbReference>
<comment type="similarity">
    <text evidence="10">In the N-terminal section; belongs to the methyltransferase superfamily. tRNA (mnm(5)s(2)U34)-methyltransferase family.</text>
</comment>
<dbReference type="NCBIfam" id="NF002481">
    <property type="entry name" value="PRK01747.1-2"/>
    <property type="match status" value="1"/>
</dbReference>
<dbReference type="EC" id="2.1.1.61" evidence="10"/>
<gene>
    <name evidence="10 13" type="primary">mnmC</name>
    <name evidence="13" type="ORF">GTOL_11099</name>
</gene>
<dbReference type="GO" id="GO:0005737">
    <property type="term" value="C:cytoplasm"/>
    <property type="evidence" value="ECO:0007669"/>
    <property type="project" value="UniProtKB-SubCell"/>
</dbReference>
<dbReference type="GO" id="GO:0002097">
    <property type="term" value="P:tRNA wobble base modification"/>
    <property type="evidence" value="ECO:0007669"/>
    <property type="project" value="UniProtKB-UniRule"/>
</dbReference>
<evidence type="ECO:0000256" key="6">
    <source>
        <dbReference type="ARBA" id="ARBA00022694"/>
    </source>
</evidence>
<dbReference type="PANTHER" id="PTHR13847:SF283">
    <property type="entry name" value="TRNA 5-METHYLAMINOMETHYL-2-THIOURIDINE BIOSYNTHESIS BIFUNCTIONAL PROTEIN MNMC"/>
    <property type="match status" value="1"/>
</dbReference>
<dbReference type="InterPro" id="IPR029063">
    <property type="entry name" value="SAM-dependent_MTases_sf"/>
</dbReference>
<accession>A0A916J3D7</accession>
<evidence type="ECO:0000256" key="1">
    <source>
        <dbReference type="ARBA" id="ARBA00022490"/>
    </source>
</evidence>
<dbReference type="PANTHER" id="PTHR13847">
    <property type="entry name" value="SARCOSINE DEHYDROGENASE-RELATED"/>
    <property type="match status" value="1"/>
</dbReference>
<keyword evidence="4 10" id="KW-0808">Transferase</keyword>
<keyword evidence="5 10" id="KW-0949">S-adenosyl-L-methionine</keyword>
<dbReference type="NCBIfam" id="NF002483">
    <property type="entry name" value="PRK01747.1-4"/>
    <property type="match status" value="1"/>
</dbReference>
<dbReference type="Proteomes" id="UP000742786">
    <property type="component" value="Unassembled WGS sequence"/>
</dbReference>
<evidence type="ECO:0000256" key="4">
    <source>
        <dbReference type="ARBA" id="ARBA00022679"/>
    </source>
</evidence>
<comment type="cofactor">
    <cofactor evidence="10">
        <name>FAD</name>
        <dbReference type="ChEBI" id="CHEBI:57692"/>
    </cofactor>
</comment>
<dbReference type="SUPFAM" id="SSF51905">
    <property type="entry name" value="FAD/NAD(P)-binding domain"/>
    <property type="match status" value="1"/>
</dbReference>
<evidence type="ECO:0000259" key="11">
    <source>
        <dbReference type="Pfam" id="PF01266"/>
    </source>
</evidence>
<name>A0A916J3D7_9PROT</name>
<evidence type="ECO:0000256" key="5">
    <source>
        <dbReference type="ARBA" id="ARBA00022691"/>
    </source>
</evidence>
<dbReference type="GO" id="GO:0004808">
    <property type="term" value="F:tRNA (5-methylaminomethyl-2-thiouridylate)(34)-methyltransferase activity"/>
    <property type="evidence" value="ECO:0007669"/>
    <property type="project" value="UniProtKB-EC"/>
</dbReference>
<keyword evidence="9 10" id="KW-0511">Multifunctional enzyme</keyword>
<comment type="function">
    <text evidence="10">Catalyzes the last two steps in the biosynthesis of 5-methylaminomethyl-2-thiouridine (mnm(5)s(2)U) at the wobble position (U34) in tRNA. Catalyzes the FAD-dependent demodification of cmnm(5)s(2)U34 to nm(5)s(2)U34, followed by the transfer of a methyl group from S-adenosyl-L-methionine to nm(5)s(2)U34, to form mnm(5)s(2)U34.</text>
</comment>
<dbReference type="AlphaFoldDB" id="A0A916J3D7"/>
<dbReference type="EC" id="1.5.-.-" evidence="10"/>
<feature type="region of interest" description="tRNA (mnm(5)s(2)U34)-methyltransferase" evidence="10">
    <location>
        <begin position="1"/>
        <end position="237"/>
    </location>
</feature>
<evidence type="ECO:0000256" key="2">
    <source>
        <dbReference type="ARBA" id="ARBA00022603"/>
    </source>
</evidence>
<dbReference type="InterPro" id="IPR017610">
    <property type="entry name" value="tRNA_S-uridine_synth_MnmC_C"/>
</dbReference>
<dbReference type="GO" id="GO:0016645">
    <property type="term" value="F:oxidoreductase activity, acting on the CH-NH group of donors"/>
    <property type="evidence" value="ECO:0007669"/>
    <property type="project" value="InterPro"/>
</dbReference>
<comment type="subcellular location">
    <subcellularLocation>
        <location evidence="10">Cytoplasm</location>
    </subcellularLocation>
</comment>
<dbReference type="Gene3D" id="3.40.50.150">
    <property type="entry name" value="Vaccinia Virus protein VP39"/>
    <property type="match status" value="1"/>
</dbReference>
<dbReference type="RefSeq" id="WP_220635207.1">
    <property type="nucleotide sequence ID" value="NZ_CAJQUM010000001.1"/>
</dbReference>
<dbReference type="NCBIfam" id="TIGR03197">
    <property type="entry name" value="MnmC_Cterm"/>
    <property type="match status" value="1"/>
</dbReference>
<evidence type="ECO:0000256" key="10">
    <source>
        <dbReference type="HAMAP-Rule" id="MF_01102"/>
    </source>
</evidence>
<dbReference type="Gene3D" id="3.50.50.60">
    <property type="entry name" value="FAD/NAD(P)-binding domain"/>
    <property type="match status" value="1"/>
</dbReference>
<feature type="domain" description="MnmC-like methyltransferase" evidence="12">
    <location>
        <begin position="115"/>
        <end position="235"/>
    </location>
</feature>
<evidence type="ECO:0000256" key="7">
    <source>
        <dbReference type="ARBA" id="ARBA00022827"/>
    </source>
</evidence>
<comment type="caution">
    <text evidence="13">The sequence shown here is derived from an EMBL/GenBank/DDBJ whole genome shotgun (WGS) entry which is preliminary data.</text>
</comment>
<reference evidence="13" key="1">
    <citation type="submission" date="2021-04" db="EMBL/GenBank/DDBJ databases">
        <authorList>
            <person name="Hornung B."/>
        </authorList>
    </citation>
    <scope>NUCLEOTIDE SEQUENCE</scope>
    <source>
        <strain evidence="13">G5G6</strain>
    </source>
</reference>
<dbReference type="InterPro" id="IPR008471">
    <property type="entry name" value="MnmC-like_methylTransf"/>
</dbReference>
<evidence type="ECO:0000256" key="8">
    <source>
        <dbReference type="ARBA" id="ARBA00023002"/>
    </source>
</evidence>
<dbReference type="InterPro" id="IPR047785">
    <property type="entry name" value="tRNA_MNMC2"/>
</dbReference>
<sequence length="647" mass="70874">MPFALDPATLSYTANDVPYSAIFDDIYHSADGGLEQAQHVFLAGNDLPRAWRDRELFVILETGFGLGLNFLATWQRWREDHINKTARCQRLHFVSVEKHPFARADLAQLHARWPQLAALADELQAQWPLLTPGVHRLLLDNGRVTLTLLFGDATTQMRKLAVAADALYLDGFAPAKNPVLWDPQLLKAVTRLCKPGATLATWSVAAPVREALAAQRWTLEKRPGFGSKRDMLCGRLFGKSDGNVPPSAPPRHAIVIGGGIAGCAITERLAARQWHVDLFERRSAISNIIGGFLGLTGLLHPLLAKDDNLAARLTRAGYLYALRLFRQLDAKNLGLRWSQCGILHLARDAEEERAQRDITDALGFPGEYAEFIDRETAARQAGHVVAAGGWYYPGGAIVNPITLFKALLARHSAAISTHFHTDVARLEYDGGNWHAIGVHGQTLGSAPVAIVANSIDAVRLVPQCKLPLSKMRGQISMLPRGSLPFLHHALCGNGYLTPDTLGRHCLGATYDKDDDPEPREDSHCSNLQRLAELLPGGDLPQFEPAQLAGLVGFRAIAIDRMPIVGALPDMTQTLKPGAQLRDVLRLPGLHSLLAMGSRGLAWAPLAAELLAAQLNNEPLPLERDLLDAIDPGRFMIRNQRRGIAWRA</sequence>
<evidence type="ECO:0000259" key="12">
    <source>
        <dbReference type="Pfam" id="PF05430"/>
    </source>
</evidence>
<feature type="domain" description="FAD dependent oxidoreductase" evidence="11">
    <location>
        <begin position="253"/>
        <end position="612"/>
    </location>
</feature>
<comment type="catalytic activity">
    <reaction evidence="10">
        <text>5-aminomethyl-2-thiouridine(34) in tRNA + S-adenosyl-L-methionine = 5-methylaminomethyl-2-thiouridine(34) in tRNA + S-adenosyl-L-homocysteine + H(+)</text>
        <dbReference type="Rhea" id="RHEA:19569"/>
        <dbReference type="Rhea" id="RHEA-COMP:10195"/>
        <dbReference type="Rhea" id="RHEA-COMP:10197"/>
        <dbReference type="ChEBI" id="CHEBI:15378"/>
        <dbReference type="ChEBI" id="CHEBI:57856"/>
        <dbReference type="ChEBI" id="CHEBI:59789"/>
        <dbReference type="ChEBI" id="CHEBI:74454"/>
        <dbReference type="ChEBI" id="CHEBI:74455"/>
        <dbReference type="EC" id="2.1.1.61"/>
    </reaction>
</comment>
<dbReference type="GO" id="GO:0050660">
    <property type="term" value="F:flavin adenine dinucleotide binding"/>
    <property type="evidence" value="ECO:0007669"/>
    <property type="project" value="UniProtKB-UniRule"/>
</dbReference>
<keyword evidence="6 10" id="KW-0819">tRNA processing</keyword>
<dbReference type="GO" id="GO:0032259">
    <property type="term" value="P:methylation"/>
    <property type="evidence" value="ECO:0007669"/>
    <property type="project" value="UniProtKB-KW"/>
</dbReference>
<evidence type="ECO:0000313" key="14">
    <source>
        <dbReference type="Proteomes" id="UP000742786"/>
    </source>
</evidence>
<dbReference type="InterPro" id="IPR023032">
    <property type="entry name" value="tRNA_MAMT_biosynth_bifunc_MnmC"/>
</dbReference>
<organism evidence="13 14">
    <name type="scientific">Georgfuchsia toluolica</name>
    <dbReference type="NCBI Taxonomy" id="424218"/>
    <lineage>
        <taxon>Bacteria</taxon>
        <taxon>Pseudomonadati</taxon>
        <taxon>Pseudomonadota</taxon>
        <taxon>Betaproteobacteria</taxon>
        <taxon>Nitrosomonadales</taxon>
        <taxon>Sterolibacteriaceae</taxon>
        <taxon>Georgfuchsia</taxon>
    </lineage>
</organism>
<evidence type="ECO:0000256" key="9">
    <source>
        <dbReference type="ARBA" id="ARBA00023268"/>
    </source>
</evidence>
<keyword evidence="3 10" id="KW-0285">Flavoprotein</keyword>
<keyword evidence="1 10" id="KW-0963">Cytoplasm</keyword>
<evidence type="ECO:0000313" key="13">
    <source>
        <dbReference type="EMBL" id="CAG4883217.1"/>
    </source>
</evidence>
<dbReference type="InterPro" id="IPR006076">
    <property type="entry name" value="FAD-dep_OxRdtase"/>
</dbReference>
<dbReference type="Pfam" id="PF01266">
    <property type="entry name" value="DAO"/>
    <property type="match status" value="1"/>
</dbReference>
<dbReference type="HAMAP" id="MF_01102">
    <property type="entry name" value="MnmC"/>
    <property type="match status" value="1"/>
</dbReference>
<dbReference type="NCBIfam" id="NF033855">
    <property type="entry name" value="tRNA_MNMC2"/>
    <property type="match status" value="1"/>
</dbReference>
<comment type="similarity">
    <text evidence="10">In the C-terminal section; belongs to the DAO family.</text>
</comment>
<evidence type="ECO:0000256" key="3">
    <source>
        <dbReference type="ARBA" id="ARBA00022630"/>
    </source>
</evidence>
<keyword evidence="2 10" id="KW-0489">Methyltransferase</keyword>
<keyword evidence="7 10" id="KW-0274">FAD</keyword>
<proteinExistence type="inferred from homology"/>